<keyword evidence="2" id="KW-1185">Reference proteome</keyword>
<evidence type="ECO:0000313" key="2">
    <source>
        <dbReference type="Proteomes" id="UP000790709"/>
    </source>
</evidence>
<proteinExistence type="predicted"/>
<dbReference type="EMBL" id="MU266338">
    <property type="protein sequence ID" value="KAH7929751.1"/>
    <property type="molecule type" value="Genomic_DNA"/>
</dbReference>
<comment type="caution">
    <text evidence="1">The sequence shown here is derived from an EMBL/GenBank/DDBJ whole genome shotgun (WGS) entry which is preliminary data.</text>
</comment>
<gene>
    <name evidence="1" type="ORF">BV22DRAFT_107094</name>
</gene>
<protein>
    <submittedName>
        <fullName evidence="1">Uncharacterized protein</fullName>
    </submittedName>
</protein>
<dbReference type="Proteomes" id="UP000790709">
    <property type="component" value="Unassembled WGS sequence"/>
</dbReference>
<name>A0ACB8BUW8_9AGAM</name>
<evidence type="ECO:0000313" key="1">
    <source>
        <dbReference type="EMBL" id="KAH7929751.1"/>
    </source>
</evidence>
<organism evidence="1 2">
    <name type="scientific">Leucogyrophana mollusca</name>
    <dbReference type="NCBI Taxonomy" id="85980"/>
    <lineage>
        <taxon>Eukaryota</taxon>
        <taxon>Fungi</taxon>
        <taxon>Dikarya</taxon>
        <taxon>Basidiomycota</taxon>
        <taxon>Agaricomycotina</taxon>
        <taxon>Agaricomycetes</taxon>
        <taxon>Agaricomycetidae</taxon>
        <taxon>Boletales</taxon>
        <taxon>Boletales incertae sedis</taxon>
        <taxon>Leucogyrophana</taxon>
    </lineage>
</organism>
<reference evidence="1" key="1">
    <citation type="journal article" date="2021" name="New Phytol.">
        <title>Evolutionary innovations through gain and loss of genes in the ectomycorrhizal Boletales.</title>
        <authorList>
            <person name="Wu G."/>
            <person name="Miyauchi S."/>
            <person name="Morin E."/>
            <person name="Kuo A."/>
            <person name="Drula E."/>
            <person name="Varga T."/>
            <person name="Kohler A."/>
            <person name="Feng B."/>
            <person name="Cao Y."/>
            <person name="Lipzen A."/>
            <person name="Daum C."/>
            <person name="Hundley H."/>
            <person name="Pangilinan J."/>
            <person name="Johnson J."/>
            <person name="Barry K."/>
            <person name="LaButti K."/>
            <person name="Ng V."/>
            <person name="Ahrendt S."/>
            <person name="Min B."/>
            <person name="Choi I.G."/>
            <person name="Park H."/>
            <person name="Plett J.M."/>
            <person name="Magnuson J."/>
            <person name="Spatafora J.W."/>
            <person name="Nagy L.G."/>
            <person name="Henrissat B."/>
            <person name="Grigoriev I.V."/>
            <person name="Yang Z.L."/>
            <person name="Xu J."/>
            <person name="Martin F.M."/>
        </authorList>
    </citation>
    <scope>NUCLEOTIDE SEQUENCE</scope>
    <source>
        <strain evidence="1">KUC20120723A-06</strain>
    </source>
</reference>
<sequence length="848" mass="94898">MQRQSNPRKSGVQPERPRSASTSNSSPVAGPSRPSRSTSNTIPDGTSDMQVDMPDAAEEDTQYLPKKSFVTTKGWTMEGLVERAPHFRPIPRVAAQDPRLHEIINQHEIDGVPLIIEGWHHHKKWPKELFELEWLREHGDPNAFARNVHTWADLKLPLPDLIDKLRASPQFATPDEKERLYGKDGECPQKWKNWLIRDRVIPSRFLFDGEDDFLQHLPEANKVETLMCYLGVGDTFTPFHKDLCASSGQNLMCYTEGSGSSFWFMTKGSDAARVADYFHELGQELDLESHVVTVKELEKAPFGVYVAEQTLGDLVLVPPRSCHQVINHGGITIKTSWSRMTLAGLRTALYHELPIYRRVCRPEIYRVKSNIYHALIHYTTELEKFVACSVSTSSQASLAADDEDHRSNARQLRQLLELFDDIIAEEYTPVHSRLPHVSQLGSHKDDISCDFCGADVFQSFFGCEACVEKSAADSVPGTTNVGDGIVICSSCYVEGRTCLCGAMRPAQCRPFSELLRHRDRAMKALENSGVEKNQEYIYFSSKKSQLLCVGNLNIFHAGCILQQTRCSMKDGSQIRSCRSKSTHPSHVAIASSVILCKGCHSGRCFSHVLEMNLVHSAEAILLSRADASDQRWHQHHKQSKAKFEVARPKILRDEEEAVRPDMRHKLVHLALNFRTSTAVNPRLTKHGWYDEYVQLPSIPIMTNPPKLKKLANIPDTVEFSPQTSTHEPRPDMQTLDHSSSPYDREPSPLTSIDSDDDDDEADDDANPDVGVNRGSPAMTPTISGPSRAGIVHKVIMDRATKGKKVFVLVPGGGRDNWPSRPDKPQARAPPSTRGDTEPAGVRVTSWSG</sequence>
<accession>A0ACB8BUW8</accession>